<organism evidence="1 2">
    <name type="scientific">Zavarzinia compransoris</name>
    <dbReference type="NCBI Taxonomy" id="1264899"/>
    <lineage>
        <taxon>Bacteria</taxon>
        <taxon>Pseudomonadati</taxon>
        <taxon>Pseudomonadota</taxon>
        <taxon>Alphaproteobacteria</taxon>
        <taxon>Rhodospirillales</taxon>
        <taxon>Zavarziniaceae</taxon>
        <taxon>Zavarzinia</taxon>
    </lineage>
</organism>
<reference evidence="2" key="1">
    <citation type="submission" date="2018-05" db="EMBL/GenBank/DDBJ databases">
        <title>Zavarzinia sp. HR-AS.</title>
        <authorList>
            <person name="Lee Y."/>
            <person name="Jeon C.O."/>
        </authorList>
    </citation>
    <scope>NUCLEOTIDE SEQUENCE [LARGE SCALE GENOMIC DNA]</scope>
    <source>
        <strain evidence="2">DSM 1231</strain>
    </source>
</reference>
<evidence type="ECO:0000313" key="2">
    <source>
        <dbReference type="Proteomes" id="UP000246077"/>
    </source>
</evidence>
<dbReference type="Proteomes" id="UP000246077">
    <property type="component" value="Unassembled WGS sequence"/>
</dbReference>
<dbReference type="AlphaFoldDB" id="A0A317E999"/>
<keyword evidence="2" id="KW-1185">Reference proteome</keyword>
<gene>
    <name evidence="1" type="ORF">DKG75_06705</name>
</gene>
<dbReference type="InterPro" id="IPR009241">
    <property type="entry name" value="HigB-like"/>
</dbReference>
<proteinExistence type="predicted"/>
<accession>A0A317E999</accession>
<protein>
    <submittedName>
        <fullName evidence="1">Addiction module toxin RelE</fullName>
    </submittedName>
</protein>
<comment type="caution">
    <text evidence="1">The sequence shown here is derived from an EMBL/GenBank/DDBJ whole genome shotgun (WGS) entry which is preliminary data.</text>
</comment>
<name>A0A317E999_9PROT</name>
<dbReference type="OrthoDB" id="330810at2"/>
<dbReference type="EMBL" id="QGLF01000002">
    <property type="protein sequence ID" value="PWR21685.1"/>
    <property type="molecule type" value="Genomic_DNA"/>
</dbReference>
<dbReference type="Pfam" id="PF05973">
    <property type="entry name" value="Gp49"/>
    <property type="match status" value="1"/>
</dbReference>
<evidence type="ECO:0000313" key="1">
    <source>
        <dbReference type="EMBL" id="PWR21685.1"/>
    </source>
</evidence>
<sequence length="123" mass="13339">MVDVWIVGLHAAFAGEVEAWPAEVRVEMLAQAGLLAQIGPGLGRPRVDTLNGSRHANMKELRFSAGGGEWRVAFAFDPRRQAILLVGGDKSGVGQKRFYRSLIATADARFDDHLDALAAEKKP</sequence>